<dbReference type="Gene3D" id="1.25.40.10">
    <property type="entry name" value="Tetratricopeptide repeat domain"/>
    <property type="match status" value="2"/>
</dbReference>
<dbReference type="SMART" id="SM00028">
    <property type="entry name" value="TPR"/>
    <property type="match status" value="13"/>
</dbReference>
<dbReference type="Proteomes" id="UP000004994">
    <property type="component" value="Chromosome 10"/>
</dbReference>
<feature type="compositionally biased region" description="Basic and acidic residues" evidence="2">
    <location>
        <begin position="1"/>
        <end position="12"/>
    </location>
</feature>
<proteinExistence type="predicted"/>
<evidence type="ECO:0000313" key="4">
    <source>
        <dbReference type="Proteomes" id="UP000004994"/>
    </source>
</evidence>
<dbReference type="Pfam" id="PF13432">
    <property type="entry name" value="TPR_16"/>
    <property type="match status" value="1"/>
</dbReference>
<keyword evidence="1" id="KW-0802">TPR repeat</keyword>
<evidence type="ECO:0000256" key="1">
    <source>
        <dbReference type="PROSITE-ProRule" id="PRU00339"/>
    </source>
</evidence>
<dbReference type="EnsemblPlants" id="Solyc10g007250.2.1">
    <property type="protein sequence ID" value="Solyc10g007250.2.1"/>
    <property type="gene ID" value="Solyc10g007250.2"/>
</dbReference>
<dbReference type="STRING" id="4081.A0A3Q7J647"/>
<evidence type="ECO:0000313" key="3">
    <source>
        <dbReference type="EnsemblPlants" id="Solyc10g007250.2.1"/>
    </source>
</evidence>
<dbReference type="InterPro" id="IPR044534">
    <property type="entry name" value="TTL1-4"/>
</dbReference>
<dbReference type="Gramene" id="Solyc10g007250.2.1">
    <property type="protein sequence ID" value="Solyc10g007250.2.1"/>
    <property type="gene ID" value="Solyc10g007250.2"/>
</dbReference>
<keyword evidence="4" id="KW-1185">Reference proteome</keyword>
<dbReference type="GO" id="GO:0005737">
    <property type="term" value="C:cytoplasm"/>
    <property type="evidence" value="ECO:0000318"/>
    <property type="project" value="GO_Central"/>
</dbReference>
<accession>A0A3Q7J647</accession>
<dbReference type="SUPFAM" id="SSF48452">
    <property type="entry name" value="TPR-like"/>
    <property type="match status" value="2"/>
</dbReference>
<protein>
    <submittedName>
        <fullName evidence="3">Uncharacterized protein</fullName>
    </submittedName>
</protein>
<reference evidence="3" key="2">
    <citation type="submission" date="2019-01" db="UniProtKB">
        <authorList>
            <consortium name="EnsemblPlants"/>
        </authorList>
    </citation>
    <scope>IDENTIFICATION</scope>
    <source>
        <strain evidence="3">cv. Heinz 1706</strain>
    </source>
</reference>
<dbReference type="PANTHER" id="PTHR46050">
    <property type="entry name" value="TPR REPEAT-CONTAINING THIOREDOXIN"/>
    <property type="match status" value="1"/>
</dbReference>
<feature type="region of interest" description="Disordered" evidence="2">
    <location>
        <begin position="496"/>
        <end position="523"/>
    </location>
</feature>
<dbReference type="Pfam" id="PF00515">
    <property type="entry name" value="TPR_1"/>
    <property type="match status" value="1"/>
</dbReference>
<dbReference type="AlphaFoldDB" id="A0A3Q7J647"/>
<organism evidence="3">
    <name type="scientific">Solanum lycopersicum</name>
    <name type="common">Tomato</name>
    <name type="synonym">Lycopersicon esculentum</name>
    <dbReference type="NCBI Taxonomy" id="4081"/>
    <lineage>
        <taxon>Eukaryota</taxon>
        <taxon>Viridiplantae</taxon>
        <taxon>Streptophyta</taxon>
        <taxon>Embryophyta</taxon>
        <taxon>Tracheophyta</taxon>
        <taxon>Spermatophyta</taxon>
        <taxon>Magnoliopsida</taxon>
        <taxon>eudicotyledons</taxon>
        <taxon>Gunneridae</taxon>
        <taxon>Pentapetalae</taxon>
        <taxon>asterids</taxon>
        <taxon>lamiids</taxon>
        <taxon>Solanales</taxon>
        <taxon>Solanaceae</taxon>
        <taxon>Solanoideae</taxon>
        <taxon>Solaneae</taxon>
        <taxon>Solanum</taxon>
        <taxon>Solanum subgen. Lycopersicon</taxon>
    </lineage>
</organism>
<sequence length="1240" mass="136872">MWGSKKKSDSEKGSSSSADQMRFEEGDPRILKLGSPVSTLRSGMSSSNTTSTSGSSASGSGRNVSSSSSSGSNRIKIVPPGNICPSGNVITGMRCKPERTVLNDSKMIPGIYGYGSIMPGGAMQRTRCAEELNTQANEIYRKGNFAEALSLYDKAIAISPRDGRFHCNRAAALMGLKRIIEAVKECEEAIRLSPAYVENAREYLHCLDQKPDQATLEKLQAVEEHIGKCAVARRSEDWTTMLKKAVAATTSGADASPQLFACQAEAHLKLHQLKDAELWIYKARTYELSATECRSKIFGMLSEAYIFFVQAQIDSSLGKFDDACTAIERAARIDLQSAEVTGKLKNMRLVGKARTHGNEHFNAKRYAQACTAYGEGILLDSSNSVLYYNRANCWFKLGEWEKSLDDCTHALLIRPQYTKALFRKAASNIKLERWADAVRDYEILRQELPSNEEVAENLSHARAELRKSRREGNGKVELVSDLDKFRAAIASGRLSSIGSSGQSVSSSGTGNSGSGSSSSSSRVEIVPAGNICPSGKVITGMRSKPVRTVLSDNEMIPGMYGYGSIMPAGATRRTCGVSSSDTPESSLKINSEELKAKGNENYKKGNFLEALYFYDKAIAISPSDGRLRCNRAAALMGLKRMPEALKECEEAIRLAPAYVRAHQRLGSLLLSLGHVENARKCLFSLNQIPDEAELHKLETVENHINKCTEARRLGEWTSVLKEAEAATSRGAEASAQLFACQAEAHLKLHQLTDAELWMYKAKMYEASARAYKSKNFGMISEAYILFVQAQIENTLGKFDNACAAIERAAQVDLQSSEVIGLLKNMRLVGRARSLGNELFKSGRYIEACSAYGEGLSCDSLDPILYCNRAACWYKLKKWEKSLDDCNRALLIRPQHTKALLRKAASNIKLGRWADAVRDYEILWQELPSSEEVAENLSHARAELTKSHREGNGMVELVSGSDTPESNWKINSEELKSKDCIVIELRSLMGLNPIPEALKECEELAPRAHQRIGSLLVFLGFAENARKCLFSVDQTPDGAELDKLIMNLCRFDNVYAAIERDAQIDLQCIEACSAYGDGLSRDSLNSILYCDRSSLLELPHDREVADFLFHSRIESNKSRGEDVQNRTFVGKVLDLDKFRAAITLYGRLSCIANILISVISFLLYNSTQATSAILLKEASNEQCEQMSLVMDTLSIKYSSVDVEQSPAIAAAENIKTLPTFKMYKYDRLVMVSLVPNRESNI</sequence>
<dbReference type="Pfam" id="PF13174">
    <property type="entry name" value="TPR_6"/>
    <property type="match status" value="1"/>
</dbReference>
<name>A0A3Q7J647_SOLLC</name>
<dbReference type="InterPro" id="IPR019734">
    <property type="entry name" value="TPR_rpt"/>
</dbReference>
<dbReference type="PANTHER" id="PTHR46050:SF22">
    <property type="entry name" value="TPR REPEAT-CONTAINING THIOREDOXIN TTL1-LIKE"/>
    <property type="match status" value="1"/>
</dbReference>
<evidence type="ECO:0000256" key="2">
    <source>
        <dbReference type="SAM" id="MobiDB-lite"/>
    </source>
</evidence>
<reference evidence="3" key="1">
    <citation type="journal article" date="2012" name="Nature">
        <title>The tomato genome sequence provides insights into fleshy fruit evolution.</title>
        <authorList>
            <consortium name="Tomato Genome Consortium"/>
        </authorList>
    </citation>
    <scope>NUCLEOTIDE SEQUENCE [LARGE SCALE GENOMIC DNA]</scope>
    <source>
        <strain evidence="3">cv. Heinz 1706</strain>
    </source>
</reference>
<feature type="repeat" description="TPR" evidence="1">
    <location>
        <begin position="591"/>
        <end position="624"/>
    </location>
</feature>
<feature type="compositionally biased region" description="Basic and acidic residues" evidence="2">
    <location>
        <begin position="21"/>
        <end position="30"/>
    </location>
</feature>
<dbReference type="InterPro" id="IPR011990">
    <property type="entry name" value="TPR-like_helical_dom_sf"/>
</dbReference>
<dbReference type="PROSITE" id="PS50005">
    <property type="entry name" value="TPR"/>
    <property type="match status" value="2"/>
</dbReference>
<dbReference type="PaxDb" id="4081-Solyc10g007230.1.1"/>
<feature type="region of interest" description="Disordered" evidence="2">
    <location>
        <begin position="1"/>
        <end position="79"/>
    </location>
</feature>
<dbReference type="InParanoid" id="A0A3Q7J647"/>
<feature type="compositionally biased region" description="Low complexity" evidence="2">
    <location>
        <begin position="41"/>
        <end position="74"/>
    </location>
</feature>
<dbReference type="CDD" id="cd02947">
    <property type="entry name" value="TRX_family"/>
    <property type="match status" value="1"/>
</dbReference>
<feature type="repeat" description="TPR" evidence="1">
    <location>
        <begin position="129"/>
        <end position="162"/>
    </location>
</feature>
<feature type="compositionally biased region" description="Low complexity" evidence="2">
    <location>
        <begin position="496"/>
        <end position="521"/>
    </location>
</feature>